<dbReference type="PANTHER" id="PTHR35841:SF1">
    <property type="entry name" value="PHOSPHONATES-BINDING PERIPLASMIC PROTEIN"/>
    <property type="match status" value="1"/>
</dbReference>
<accession>A0A5R9A732</accession>
<proteinExistence type="predicted"/>
<dbReference type="SUPFAM" id="SSF53850">
    <property type="entry name" value="Periplasmic binding protein-like II"/>
    <property type="match status" value="1"/>
</dbReference>
<keyword evidence="4" id="KW-1185">Reference proteome</keyword>
<dbReference type="Pfam" id="PF12974">
    <property type="entry name" value="Phosphonate-bd"/>
    <property type="match status" value="1"/>
</dbReference>
<reference evidence="3 4" key="1">
    <citation type="submission" date="2019-05" db="EMBL/GenBank/DDBJ databases">
        <title>Nesterenkonia sp. GY239, isolated from the Southern Atlantic Ocean.</title>
        <authorList>
            <person name="Zhang G."/>
        </authorList>
    </citation>
    <scope>NUCLEOTIDE SEQUENCE [LARGE SCALE GENOMIC DNA]</scope>
    <source>
        <strain evidence="3 4">GY239</strain>
    </source>
</reference>
<evidence type="ECO:0000313" key="4">
    <source>
        <dbReference type="Proteomes" id="UP000306544"/>
    </source>
</evidence>
<feature type="region of interest" description="Disordered" evidence="1">
    <location>
        <begin position="25"/>
        <end position="70"/>
    </location>
</feature>
<gene>
    <name evidence="3" type="ORF">FEF27_09185</name>
</gene>
<protein>
    <submittedName>
        <fullName evidence="3">Phosphate/phosphite/phosphonate ABC transporter substrate-binding protein</fullName>
    </submittedName>
</protein>
<dbReference type="RefSeq" id="WP_138170565.1">
    <property type="nucleotide sequence ID" value="NZ_VAWA01000011.1"/>
</dbReference>
<dbReference type="AlphaFoldDB" id="A0A5R9A732"/>
<evidence type="ECO:0000313" key="3">
    <source>
        <dbReference type="EMBL" id="TLP74320.1"/>
    </source>
</evidence>
<evidence type="ECO:0000256" key="2">
    <source>
        <dbReference type="SAM" id="SignalP"/>
    </source>
</evidence>
<dbReference type="OrthoDB" id="5139702at2"/>
<dbReference type="Proteomes" id="UP000306544">
    <property type="component" value="Unassembled WGS sequence"/>
</dbReference>
<name>A0A5R9A732_9MICC</name>
<dbReference type="EMBL" id="VAWA01000011">
    <property type="protein sequence ID" value="TLP74320.1"/>
    <property type="molecule type" value="Genomic_DNA"/>
</dbReference>
<dbReference type="Gene3D" id="3.40.190.10">
    <property type="entry name" value="Periplasmic binding protein-like II"/>
    <property type="match status" value="2"/>
</dbReference>
<dbReference type="PROSITE" id="PS51257">
    <property type="entry name" value="PROKAR_LIPOPROTEIN"/>
    <property type="match status" value="1"/>
</dbReference>
<sequence>MRMNTKSAFALASVLTLSLAACAGDQGDLTGDDADDDDAADVDDTDNGDQGTEEGEDAGEAAGEIESVDSITIGLVPATDSATEAEEQNAEALAEQLSEQLDGFPVDIFFADSYLGVIQGMQSGDVQLLMSGPIGMIQAEDEAGGTPILQSLRFGSDTYVTQWFTNDPDTYCLDDEPVADEDGFLFCNGILDEETGEMAEYGPMGEEALELIEDGTPVAFVEEGSASGFYFPQTQLNELGVEVDAQFAGGHDQAVEAVYNGDFTIGTSFDDARGNIVDDNPDVGEELVVFAWAGPIPNDGIVASDEFTDEELDLLVEAWLSFAESGDLEEGDPLYDVYEINGLVPADEEALDVARQVYNDFGDQ</sequence>
<keyword evidence="2" id="KW-0732">Signal</keyword>
<organism evidence="3 4">
    <name type="scientific">Nesterenkonia sphaerica</name>
    <dbReference type="NCBI Taxonomy" id="1804988"/>
    <lineage>
        <taxon>Bacteria</taxon>
        <taxon>Bacillati</taxon>
        <taxon>Actinomycetota</taxon>
        <taxon>Actinomycetes</taxon>
        <taxon>Micrococcales</taxon>
        <taxon>Micrococcaceae</taxon>
        <taxon>Nesterenkonia</taxon>
    </lineage>
</organism>
<dbReference type="PANTHER" id="PTHR35841">
    <property type="entry name" value="PHOSPHONATES-BINDING PERIPLASMIC PROTEIN"/>
    <property type="match status" value="1"/>
</dbReference>
<feature type="signal peptide" evidence="2">
    <location>
        <begin position="1"/>
        <end position="23"/>
    </location>
</feature>
<feature type="compositionally biased region" description="Acidic residues" evidence="1">
    <location>
        <begin position="30"/>
        <end position="59"/>
    </location>
</feature>
<evidence type="ECO:0000256" key="1">
    <source>
        <dbReference type="SAM" id="MobiDB-lite"/>
    </source>
</evidence>
<comment type="caution">
    <text evidence="3">The sequence shown here is derived from an EMBL/GenBank/DDBJ whole genome shotgun (WGS) entry which is preliminary data.</text>
</comment>
<feature type="chain" id="PRO_5039708644" evidence="2">
    <location>
        <begin position="24"/>
        <end position="364"/>
    </location>
</feature>